<dbReference type="AlphaFoldDB" id="Q2N0C8"/>
<proteinExistence type="predicted"/>
<accession>Q2N0C8</accession>
<reference evidence="4" key="3">
    <citation type="journal article" date="2006" name="Science">
        <title>Phytophthora genome sequences uncover evolutionary origins and mechanisms of pathogenesis.</title>
        <authorList>
            <person name="Tyler B.M."/>
            <person name="Tripathy S."/>
            <person name="Zhang X."/>
            <person name="Dehal P."/>
            <person name="Jiang R.H."/>
            <person name="Aerts A."/>
            <person name="Arredondo F.D."/>
            <person name="Baxter L."/>
            <person name="Bensasson D."/>
            <person name="Beynon J.L."/>
            <person name="Chapman J."/>
            <person name="Damasceno C.M."/>
            <person name="Dorrance A.E."/>
            <person name="Dou D."/>
            <person name="Dickerman A.W."/>
            <person name="Dubchak I.L."/>
            <person name="Garbelotto M."/>
            <person name="Gijzen M."/>
            <person name="Gordon S.G."/>
            <person name="Govers F."/>
            <person name="Grunwald N.J."/>
            <person name="Huang W."/>
            <person name="Ivors K.L."/>
            <person name="Jones R.W."/>
            <person name="Kamoun S."/>
            <person name="Krampis K."/>
            <person name="Lamour K.H."/>
            <person name="Lee M.K."/>
            <person name="McDonald W.H."/>
            <person name="Medina M."/>
            <person name="Meijer H.J."/>
            <person name="Nordberg E.K."/>
            <person name="Maclean D.J."/>
            <person name="Ospina-Giraldo M.D."/>
            <person name="Morris P.F."/>
            <person name="Phuntumart V."/>
            <person name="Putnam N.H."/>
            <person name="Rash S."/>
            <person name="Rose J.K."/>
            <person name="Sakihama Y."/>
            <person name="Salamov A.A."/>
            <person name="Savidor A."/>
            <person name="Scheuring C.F."/>
            <person name="Smith B.M."/>
            <person name="Sobral B.W."/>
            <person name="Terry A."/>
            <person name="Torto-Alalibo T.A."/>
            <person name="Win J."/>
            <person name="Xu Z."/>
            <person name="Zhang H."/>
            <person name="Grigoriev I.V."/>
            <person name="Rokhsar D.S."/>
            <person name="Boore J.L."/>
        </authorList>
    </citation>
    <scope>NUCLEOTIDE SEQUENCE [LARGE SCALE GENOMIC DNA]</scope>
    <source>
        <strain evidence="4">Pr102</strain>
    </source>
</reference>
<dbReference type="SMART" id="SM01187">
    <property type="entry name" value="Elicitin"/>
    <property type="match status" value="1"/>
</dbReference>
<evidence type="ECO:0000313" key="4">
    <source>
        <dbReference type="Proteomes" id="UP000005238"/>
    </source>
</evidence>
<dbReference type="OMA" id="PSCEVES"/>
<reference evidence="2" key="2">
    <citation type="journal article" date="2006" name="Mol. Biol. Evol.">
        <title>Ancient origin of elicitin gene clusters in Phytophthora genomes.</title>
        <authorList>
            <person name="Jiang R.H."/>
            <person name="Tyler B.M."/>
            <person name="Whisson S.C."/>
            <person name="Hardham A.R."/>
            <person name="Govers F."/>
        </authorList>
    </citation>
    <scope>NUCLEOTIDE SEQUENCE</scope>
    <source>
        <strain evidence="2">UCD-Pr4</strain>
    </source>
</reference>
<reference evidence="3" key="4">
    <citation type="submission" date="2015-06" db="UniProtKB">
        <authorList>
            <consortium name="EnsemblProtists"/>
        </authorList>
    </citation>
    <scope>IDENTIFICATION</scope>
    <source>
        <strain evidence="3">Pr102</strain>
    </source>
</reference>
<keyword evidence="4" id="KW-1185">Reference proteome</keyword>
<evidence type="ECO:0000313" key="3">
    <source>
        <dbReference type="EnsemblProtists" id="Phyra76630"/>
    </source>
</evidence>
<sequence length="137" mass="14214">MPLFRLFCVALVLSVAVKLIDAAECTSAQVSELSTLSSNVTTECGSDALSSTTTAYCDDSACLALLTSLVASVPSCEVQSYNLRTVLTTAIRSCDAASDAIPASKSIAMSLHQSKQWPTALLLLQVAVVLGLASGRL</sequence>
<feature type="signal peptide" evidence="1">
    <location>
        <begin position="1"/>
        <end position="22"/>
    </location>
</feature>
<dbReference type="InterPro" id="IPR002200">
    <property type="entry name" value="Elicitin"/>
</dbReference>
<protein>
    <submittedName>
        <fullName evidence="2 3">Elicitin-like protein RAL13C</fullName>
    </submittedName>
</protein>
<dbReference type="VEuPathDB" id="FungiDB:KRP22_11500"/>
<dbReference type="Proteomes" id="UP000005238">
    <property type="component" value="Unassembled WGS sequence"/>
</dbReference>
<evidence type="ECO:0000256" key="1">
    <source>
        <dbReference type="SAM" id="SignalP"/>
    </source>
</evidence>
<organism evidence="2">
    <name type="scientific">Phytophthora ramorum</name>
    <name type="common">Sudden oak death agent</name>
    <dbReference type="NCBI Taxonomy" id="164328"/>
    <lineage>
        <taxon>Eukaryota</taxon>
        <taxon>Sar</taxon>
        <taxon>Stramenopiles</taxon>
        <taxon>Oomycota</taxon>
        <taxon>Peronosporomycetes</taxon>
        <taxon>Peronosporales</taxon>
        <taxon>Peronosporaceae</taxon>
        <taxon>Phytophthora</taxon>
    </lineage>
</organism>
<keyword evidence="1" id="KW-0732">Signal</keyword>
<evidence type="ECO:0000313" key="2">
    <source>
        <dbReference type="EMBL" id="ABB55952.1"/>
    </source>
</evidence>
<dbReference type="EMBL" id="DQ229197">
    <property type="protein sequence ID" value="ABB55952.1"/>
    <property type="molecule type" value="Genomic_DNA"/>
</dbReference>
<reference evidence="2" key="1">
    <citation type="submission" date="2005-09" db="EMBL/GenBank/DDBJ databases">
        <authorList>
            <person name="Jiang R.H.Y."/>
            <person name="Tyler B.M."/>
            <person name="Whisson S.C."/>
            <person name="Hardham A.R."/>
            <person name="Govers F."/>
        </authorList>
    </citation>
    <scope>NUCLEOTIDE SEQUENCE</scope>
    <source>
        <strain evidence="2">UCD-Pr4</strain>
    </source>
</reference>
<name>Q2N0C8_PHYRM</name>
<dbReference type="EMBL" id="DS566016">
    <property type="status" value="NOT_ANNOTATED_CDS"/>
    <property type="molecule type" value="Genomic_DNA"/>
</dbReference>
<dbReference type="GO" id="GO:0005576">
    <property type="term" value="C:extracellular region"/>
    <property type="evidence" value="ECO:0007669"/>
    <property type="project" value="InterPro"/>
</dbReference>
<dbReference type="VEuPathDB" id="FungiDB:KRP23_11268"/>
<dbReference type="InParanoid" id="Q2N0C8"/>
<dbReference type="EnsemblProtists" id="Phyra76630">
    <property type="protein sequence ID" value="Phyra76630"/>
    <property type="gene ID" value="Phyra76630"/>
</dbReference>
<dbReference type="HOGENOM" id="CLU_1869205_0_0_1"/>
<feature type="chain" id="PRO_5010842994" evidence="1">
    <location>
        <begin position="23"/>
        <end position="137"/>
    </location>
</feature>
<dbReference type="eggNOG" id="ENOG502T0RY">
    <property type="taxonomic scope" value="Eukaryota"/>
</dbReference>